<dbReference type="EMBL" id="BAAAPO010000042">
    <property type="protein sequence ID" value="GAA1802175.1"/>
    <property type="molecule type" value="Genomic_DNA"/>
</dbReference>
<proteinExistence type="predicted"/>
<organism evidence="2 3">
    <name type="scientific">Nostocoides veronense</name>
    <dbReference type="NCBI Taxonomy" id="330836"/>
    <lineage>
        <taxon>Bacteria</taxon>
        <taxon>Bacillati</taxon>
        <taxon>Actinomycetota</taxon>
        <taxon>Actinomycetes</taxon>
        <taxon>Micrococcales</taxon>
        <taxon>Intrasporangiaceae</taxon>
        <taxon>Nostocoides</taxon>
    </lineage>
</organism>
<feature type="transmembrane region" description="Helical" evidence="1">
    <location>
        <begin position="212"/>
        <end position="233"/>
    </location>
</feature>
<evidence type="ECO:0000256" key="1">
    <source>
        <dbReference type="SAM" id="Phobius"/>
    </source>
</evidence>
<keyword evidence="3" id="KW-1185">Reference proteome</keyword>
<sequence>MTQALRPLKLYLANRYYVLGVPLFIYAVVVVLSIAVVAIIGSMTGFPLSEEIREGTRNNAGVLFSAPCFLVSVGVFAATRNFALALALGATRRSFWAGTTLGFALTSLMTATAASVGLGLERLTGHWFIGAHVFDVHVFGDGDLAVLFVGVFVMAIACLAAGALFGTLFRAYGTVRTVLWGAAMGVVALGLLTLAAVNDERVLAWQDAWGEWLSVSVIAAVAAAFLAGSYAAVRRATI</sequence>
<gene>
    <name evidence="2" type="ORF">GCM10009811_27450</name>
</gene>
<keyword evidence="1" id="KW-0472">Membrane</keyword>
<name>A0ABN2LXE3_9MICO</name>
<feature type="transmembrane region" description="Helical" evidence="1">
    <location>
        <begin position="144"/>
        <end position="165"/>
    </location>
</feature>
<comment type="caution">
    <text evidence="2">The sequence shown here is derived from an EMBL/GenBank/DDBJ whole genome shotgun (WGS) entry which is preliminary data.</text>
</comment>
<evidence type="ECO:0008006" key="4">
    <source>
        <dbReference type="Google" id="ProtNLM"/>
    </source>
</evidence>
<feature type="transmembrane region" description="Helical" evidence="1">
    <location>
        <begin position="60"/>
        <end position="83"/>
    </location>
</feature>
<feature type="transmembrane region" description="Helical" evidence="1">
    <location>
        <begin position="95"/>
        <end position="118"/>
    </location>
</feature>
<evidence type="ECO:0000313" key="2">
    <source>
        <dbReference type="EMBL" id="GAA1802175.1"/>
    </source>
</evidence>
<feature type="transmembrane region" description="Helical" evidence="1">
    <location>
        <begin position="16"/>
        <end position="40"/>
    </location>
</feature>
<evidence type="ECO:0000313" key="3">
    <source>
        <dbReference type="Proteomes" id="UP001499938"/>
    </source>
</evidence>
<reference evidence="2 3" key="1">
    <citation type="journal article" date="2019" name="Int. J. Syst. Evol. Microbiol.">
        <title>The Global Catalogue of Microorganisms (GCM) 10K type strain sequencing project: providing services to taxonomists for standard genome sequencing and annotation.</title>
        <authorList>
            <consortium name="The Broad Institute Genomics Platform"/>
            <consortium name="The Broad Institute Genome Sequencing Center for Infectious Disease"/>
            <person name="Wu L."/>
            <person name="Ma J."/>
        </authorList>
    </citation>
    <scope>NUCLEOTIDE SEQUENCE [LARGE SCALE GENOMIC DNA]</scope>
    <source>
        <strain evidence="2 3">JCM 15592</strain>
    </source>
</reference>
<keyword evidence="1" id="KW-1133">Transmembrane helix</keyword>
<protein>
    <recommendedName>
        <fullName evidence="4">ABC transporter permease</fullName>
    </recommendedName>
</protein>
<keyword evidence="1" id="KW-0812">Transmembrane</keyword>
<accession>A0ABN2LXE3</accession>
<dbReference type="RefSeq" id="WP_344086524.1">
    <property type="nucleotide sequence ID" value="NZ_BAAAPO010000042.1"/>
</dbReference>
<feature type="transmembrane region" description="Helical" evidence="1">
    <location>
        <begin position="177"/>
        <end position="197"/>
    </location>
</feature>
<dbReference type="Proteomes" id="UP001499938">
    <property type="component" value="Unassembled WGS sequence"/>
</dbReference>